<protein>
    <submittedName>
        <fullName evidence="2">Uncharacterized protein</fullName>
    </submittedName>
</protein>
<organism evidence="3">
    <name type="scientific">Melampsora larici-populina (strain 98AG31 / pathotype 3-4-7)</name>
    <name type="common">Poplar leaf rust fungus</name>
    <dbReference type="NCBI Taxonomy" id="747676"/>
    <lineage>
        <taxon>Eukaryota</taxon>
        <taxon>Fungi</taxon>
        <taxon>Dikarya</taxon>
        <taxon>Basidiomycota</taxon>
        <taxon>Pucciniomycotina</taxon>
        <taxon>Pucciniomycetes</taxon>
        <taxon>Pucciniales</taxon>
        <taxon>Melampsoraceae</taxon>
        <taxon>Melampsora</taxon>
    </lineage>
</organism>
<dbReference type="GeneID" id="18935148"/>
<accession>F4R5R4</accession>
<feature type="compositionally biased region" description="Basic and acidic residues" evidence="1">
    <location>
        <begin position="79"/>
        <end position="95"/>
    </location>
</feature>
<dbReference type="HOGENOM" id="CLU_690937_0_0_1"/>
<dbReference type="EMBL" id="GL883091">
    <property type="protein sequence ID" value="EGG12213.1"/>
    <property type="molecule type" value="Genomic_DNA"/>
</dbReference>
<proteinExistence type="predicted"/>
<feature type="compositionally biased region" description="Acidic residues" evidence="1">
    <location>
        <begin position="44"/>
        <end position="53"/>
    </location>
</feature>
<name>F4R5R4_MELLP</name>
<keyword evidence="3" id="KW-1185">Reference proteome</keyword>
<sequence>MDARIAQAEARLTRSTSIATGVEPGPSLENPKRSYKRKNRDDKIQEEEEEDELLITGGNIDGEEIQPEVLDGPNMRGSSDTERDGSWRPSPPKDKGKGRKNPSTSSDDDINGEDISSLEVLPQERPRISSGWPDATCCVARMAGRAALAANEERRVHAPVEMKPTIGLPHYETADGDKAVIMQARIEELYSSDNPLDKAAGANLLAEFLQTFAPGVPSDYGGSRDPSVGPSRRRESRRVSPIPRRISPPRQQPEQVVRMQPPPVPQRPPPVPQRTQQPPLLNKPRCLRAEPTERSENLVKHRVERRSEFSVRIEANPDQGPHLSREADRETLRGDNLRPGVESLRSLRLETHLIDEAGLELKEAGTQRTSKIATLTHHQHQLSIGVNEAIDVGHRHRTS</sequence>
<dbReference type="VEuPathDB" id="FungiDB:MELLADRAFT_89327"/>
<gene>
    <name evidence="2" type="ORF">MELLADRAFT_89327</name>
</gene>
<evidence type="ECO:0000313" key="2">
    <source>
        <dbReference type="EMBL" id="EGG12213.1"/>
    </source>
</evidence>
<feature type="compositionally biased region" description="Basic and acidic residues" evidence="1">
    <location>
        <begin position="323"/>
        <end position="335"/>
    </location>
</feature>
<feature type="compositionally biased region" description="Low complexity" evidence="1">
    <location>
        <begin position="239"/>
        <end position="259"/>
    </location>
</feature>
<evidence type="ECO:0000256" key="1">
    <source>
        <dbReference type="SAM" id="MobiDB-lite"/>
    </source>
</evidence>
<reference evidence="3" key="1">
    <citation type="journal article" date="2011" name="Proc. Natl. Acad. Sci. U.S.A.">
        <title>Obligate biotrophy features unraveled by the genomic analysis of rust fungi.</title>
        <authorList>
            <person name="Duplessis S."/>
            <person name="Cuomo C.A."/>
            <person name="Lin Y.-C."/>
            <person name="Aerts A."/>
            <person name="Tisserant E."/>
            <person name="Veneault-Fourrey C."/>
            <person name="Joly D.L."/>
            <person name="Hacquard S."/>
            <person name="Amselem J."/>
            <person name="Cantarel B.L."/>
            <person name="Chiu R."/>
            <person name="Coutinho P.M."/>
            <person name="Feau N."/>
            <person name="Field M."/>
            <person name="Frey P."/>
            <person name="Gelhaye E."/>
            <person name="Goldberg J."/>
            <person name="Grabherr M.G."/>
            <person name="Kodira C.D."/>
            <person name="Kohler A."/>
            <person name="Kuees U."/>
            <person name="Lindquist E.A."/>
            <person name="Lucas S.M."/>
            <person name="Mago R."/>
            <person name="Mauceli E."/>
            <person name="Morin E."/>
            <person name="Murat C."/>
            <person name="Pangilinan J.L."/>
            <person name="Park R."/>
            <person name="Pearson M."/>
            <person name="Quesneville H."/>
            <person name="Rouhier N."/>
            <person name="Sakthikumar S."/>
            <person name="Salamov A.A."/>
            <person name="Schmutz J."/>
            <person name="Selles B."/>
            <person name="Shapiro H."/>
            <person name="Tanguay P."/>
            <person name="Tuskan G.A."/>
            <person name="Henrissat B."/>
            <person name="Van de Peer Y."/>
            <person name="Rouze P."/>
            <person name="Ellis J.G."/>
            <person name="Dodds P.N."/>
            <person name="Schein J.E."/>
            <person name="Zhong S."/>
            <person name="Hamelin R.C."/>
            <person name="Grigoriev I.V."/>
            <person name="Szabo L.J."/>
            <person name="Martin F."/>
        </authorList>
    </citation>
    <scope>NUCLEOTIDE SEQUENCE [LARGE SCALE GENOMIC DNA]</scope>
    <source>
        <strain evidence="3">98AG31 / pathotype 3-4-7</strain>
    </source>
</reference>
<dbReference type="RefSeq" id="XP_007404588.1">
    <property type="nucleotide sequence ID" value="XM_007404526.1"/>
</dbReference>
<dbReference type="AlphaFoldDB" id="F4R5R4"/>
<feature type="region of interest" description="Disordered" evidence="1">
    <location>
        <begin position="313"/>
        <end position="335"/>
    </location>
</feature>
<dbReference type="Proteomes" id="UP000001072">
    <property type="component" value="Unassembled WGS sequence"/>
</dbReference>
<dbReference type="InParanoid" id="F4R5R4"/>
<feature type="compositionally biased region" description="Pro residues" evidence="1">
    <location>
        <begin position="260"/>
        <end position="272"/>
    </location>
</feature>
<dbReference type="KEGG" id="mlr:MELLADRAFT_89327"/>
<evidence type="ECO:0000313" key="3">
    <source>
        <dbReference type="Proteomes" id="UP000001072"/>
    </source>
</evidence>
<feature type="region of interest" description="Disordered" evidence="1">
    <location>
        <begin position="213"/>
        <end position="295"/>
    </location>
</feature>
<feature type="region of interest" description="Disordered" evidence="1">
    <location>
        <begin position="1"/>
        <end position="129"/>
    </location>
</feature>